<feature type="transmembrane region" description="Helical" evidence="1">
    <location>
        <begin position="170"/>
        <end position="190"/>
    </location>
</feature>
<evidence type="ECO:0000256" key="1">
    <source>
        <dbReference type="SAM" id="Phobius"/>
    </source>
</evidence>
<proteinExistence type="predicted"/>
<evidence type="ECO:0000313" key="3">
    <source>
        <dbReference type="Proteomes" id="UP000253426"/>
    </source>
</evidence>
<keyword evidence="3" id="KW-1185">Reference proteome</keyword>
<keyword evidence="1" id="KW-0472">Membrane</keyword>
<feature type="transmembrane region" description="Helical" evidence="1">
    <location>
        <begin position="196"/>
        <end position="217"/>
    </location>
</feature>
<organism evidence="2 3">
    <name type="scientific">Roseimicrobium gellanilyticum</name>
    <dbReference type="NCBI Taxonomy" id="748857"/>
    <lineage>
        <taxon>Bacteria</taxon>
        <taxon>Pseudomonadati</taxon>
        <taxon>Verrucomicrobiota</taxon>
        <taxon>Verrucomicrobiia</taxon>
        <taxon>Verrucomicrobiales</taxon>
        <taxon>Verrucomicrobiaceae</taxon>
        <taxon>Roseimicrobium</taxon>
    </lineage>
</organism>
<dbReference type="OrthoDB" id="180469at2"/>
<sequence>MTDGQLVIVLLLAFLVYESLWWLPSRGWLFQRGFTGTWSPRRPWSLFGRKGGGIAEVRGMGTHVVAAGWPCVPHEHGLCYWEDEGGSGVHIPWEQVKVGAEGAVLRLAPGHRVRCIHATSAMAWAKLVHAWTSQTQSEREASFLERAGALLDSAALTEAAAANHKLTKHLSIQGGTILMWTFLVVPLTYWRYGDHIITLIVVGLLFLHMFIQAFLLFRMVRRNQALRKDAFVHVMGTMMLPGVSIRANSWACAQLSPEAHPLAALLEWEGKSSAELLQHAKRCWREARWPIGNFSTRPWNGPEVEALRAFLSAHEEITPAVLESPPAAQEGCTQWCPRCLTQYHEASKECSDCAGVTLLPLRREE</sequence>
<keyword evidence="1" id="KW-0812">Transmembrane</keyword>
<dbReference type="EMBL" id="QNRR01000006">
    <property type="protein sequence ID" value="RBP42618.1"/>
    <property type="molecule type" value="Genomic_DNA"/>
</dbReference>
<dbReference type="RefSeq" id="WP_113959735.1">
    <property type="nucleotide sequence ID" value="NZ_QNRR01000006.1"/>
</dbReference>
<name>A0A366HIM6_9BACT</name>
<dbReference type="Proteomes" id="UP000253426">
    <property type="component" value="Unassembled WGS sequence"/>
</dbReference>
<keyword evidence="1" id="KW-1133">Transmembrane helix</keyword>
<gene>
    <name evidence="2" type="ORF">DES53_106327</name>
</gene>
<evidence type="ECO:0000313" key="2">
    <source>
        <dbReference type="EMBL" id="RBP42618.1"/>
    </source>
</evidence>
<protein>
    <submittedName>
        <fullName evidence="2">Uncharacterized protein</fullName>
    </submittedName>
</protein>
<reference evidence="2 3" key="1">
    <citation type="submission" date="2018-06" db="EMBL/GenBank/DDBJ databases">
        <title>Genomic Encyclopedia of Type Strains, Phase IV (KMG-IV): sequencing the most valuable type-strain genomes for metagenomic binning, comparative biology and taxonomic classification.</title>
        <authorList>
            <person name="Goeker M."/>
        </authorList>
    </citation>
    <scope>NUCLEOTIDE SEQUENCE [LARGE SCALE GENOMIC DNA]</scope>
    <source>
        <strain evidence="2 3">DSM 25532</strain>
    </source>
</reference>
<feature type="transmembrane region" description="Helical" evidence="1">
    <location>
        <begin position="6"/>
        <end position="23"/>
    </location>
</feature>
<dbReference type="AlphaFoldDB" id="A0A366HIM6"/>
<accession>A0A366HIM6</accession>
<comment type="caution">
    <text evidence="2">The sequence shown here is derived from an EMBL/GenBank/DDBJ whole genome shotgun (WGS) entry which is preliminary data.</text>
</comment>